<dbReference type="SFLD" id="SFLDS00029">
    <property type="entry name" value="Radical_SAM"/>
    <property type="match status" value="1"/>
</dbReference>
<keyword evidence="2" id="KW-0479">Metal-binding</keyword>
<dbReference type="GO" id="GO:0004076">
    <property type="term" value="F:biotin synthase activity"/>
    <property type="evidence" value="ECO:0007669"/>
    <property type="project" value="UniProtKB-EC"/>
</dbReference>
<dbReference type="EC" id="2.8.1.6" evidence="6"/>
<dbReference type="OrthoDB" id="5405220at2"/>
<dbReference type="Proteomes" id="UP000297597">
    <property type="component" value="Unassembled WGS sequence"/>
</dbReference>
<name>A0A4Y7RVG9_9FIRM</name>
<dbReference type="GO" id="GO:0046872">
    <property type="term" value="F:metal ion binding"/>
    <property type="evidence" value="ECO:0007669"/>
    <property type="project" value="UniProtKB-KW"/>
</dbReference>
<keyword evidence="4" id="KW-0411">Iron-sulfur</keyword>
<dbReference type="Gene3D" id="3.20.20.70">
    <property type="entry name" value="Aldolase class I"/>
    <property type="match status" value="1"/>
</dbReference>
<dbReference type="InterPro" id="IPR058240">
    <property type="entry name" value="rSAM_sf"/>
</dbReference>
<feature type="domain" description="Radical SAM core" evidence="5">
    <location>
        <begin position="55"/>
        <end position="266"/>
    </location>
</feature>
<evidence type="ECO:0000256" key="2">
    <source>
        <dbReference type="ARBA" id="ARBA00022723"/>
    </source>
</evidence>
<comment type="caution">
    <text evidence="6">The sequence shown here is derived from an EMBL/GenBank/DDBJ whole genome shotgun (WGS) entry which is preliminary data.</text>
</comment>
<evidence type="ECO:0000313" key="6">
    <source>
        <dbReference type="EMBL" id="TEB12985.1"/>
    </source>
</evidence>
<dbReference type="InterPro" id="IPR013785">
    <property type="entry name" value="Aldolase_TIM"/>
</dbReference>
<dbReference type="RefSeq" id="WP_134212509.1">
    <property type="nucleotide sequence ID" value="NZ_QFFZ01000004.1"/>
</dbReference>
<evidence type="ECO:0000256" key="3">
    <source>
        <dbReference type="ARBA" id="ARBA00023004"/>
    </source>
</evidence>
<gene>
    <name evidence="6" type="primary">bioB</name>
    <name evidence="6" type="ORF">Pmgp_00623</name>
</gene>
<proteinExistence type="predicted"/>
<evidence type="ECO:0000313" key="7">
    <source>
        <dbReference type="Proteomes" id="UP000297597"/>
    </source>
</evidence>
<reference evidence="6 7" key="1">
    <citation type="journal article" date="2018" name="Environ. Microbiol.">
        <title>Novel energy conservation strategies and behaviour of Pelotomaculum schinkii driving syntrophic propionate catabolism.</title>
        <authorList>
            <person name="Hidalgo-Ahumada C.A.P."/>
            <person name="Nobu M.K."/>
            <person name="Narihiro T."/>
            <person name="Tamaki H."/>
            <person name="Liu W.T."/>
            <person name="Kamagata Y."/>
            <person name="Stams A.J.M."/>
            <person name="Imachi H."/>
            <person name="Sousa D.Z."/>
        </authorList>
    </citation>
    <scope>NUCLEOTIDE SEQUENCE [LARGE SCALE GENOMIC DNA]</scope>
    <source>
        <strain evidence="6 7">MGP</strain>
    </source>
</reference>
<sequence>MNYDILIKKAKENSLEGKLLDRETLIALLEIDPDSKAVEKLGESAREVASKFANNKGSVWASIGIDYQPCKMNCSFCSFGVKWGAITNRYQWGVDDIIQYTGKFVSEGAKWVTLRTTECFRTDNLCSLAKKVRSNVLGNYELVANTGELNDEKAKLLYESGFKVVYHSIRLREGIDTPFNVNERCKTLEAVRSSNLTLAYLVEPIGVEHSNEEIADVFLTAMRYGAKLTGAMARVPVSGTPLFKYGALPERRLAQITAVTRLGAGKYAPDICVHPPSKLAMEWGANVVVIETGAIPRDIKNIKNEWGGFDMSTAKKWYEETGYEA</sequence>
<dbReference type="AlphaFoldDB" id="A0A4Y7RVG9"/>
<keyword evidence="3" id="KW-0408">Iron</keyword>
<organism evidence="6 7">
    <name type="scientific">Pelotomaculum propionicicum</name>
    <dbReference type="NCBI Taxonomy" id="258475"/>
    <lineage>
        <taxon>Bacteria</taxon>
        <taxon>Bacillati</taxon>
        <taxon>Bacillota</taxon>
        <taxon>Clostridia</taxon>
        <taxon>Eubacteriales</taxon>
        <taxon>Desulfotomaculaceae</taxon>
        <taxon>Pelotomaculum</taxon>
    </lineage>
</organism>
<dbReference type="PROSITE" id="PS51918">
    <property type="entry name" value="RADICAL_SAM"/>
    <property type="match status" value="1"/>
</dbReference>
<keyword evidence="6" id="KW-0808">Transferase</keyword>
<dbReference type="GO" id="GO:0051536">
    <property type="term" value="F:iron-sulfur cluster binding"/>
    <property type="evidence" value="ECO:0007669"/>
    <property type="project" value="UniProtKB-KW"/>
</dbReference>
<evidence type="ECO:0000256" key="4">
    <source>
        <dbReference type="ARBA" id="ARBA00023014"/>
    </source>
</evidence>
<dbReference type="InterPro" id="IPR007197">
    <property type="entry name" value="rSAM"/>
</dbReference>
<accession>A0A4Y7RVG9</accession>
<evidence type="ECO:0000259" key="5">
    <source>
        <dbReference type="PROSITE" id="PS51918"/>
    </source>
</evidence>
<keyword evidence="1" id="KW-0949">S-adenosyl-L-methionine</keyword>
<dbReference type="SUPFAM" id="SSF102114">
    <property type="entry name" value="Radical SAM enzymes"/>
    <property type="match status" value="1"/>
</dbReference>
<dbReference type="EMBL" id="QFFZ01000004">
    <property type="protein sequence ID" value="TEB12985.1"/>
    <property type="molecule type" value="Genomic_DNA"/>
</dbReference>
<protein>
    <submittedName>
        <fullName evidence="6">Biotin synthase</fullName>
        <ecNumber evidence="6">2.8.1.6</ecNumber>
    </submittedName>
</protein>
<keyword evidence="7" id="KW-1185">Reference proteome</keyword>
<evidence type="ECO:0000256" key="1">
    <source>
        <dbReference type="ARBA" id="ARBA00022691"/>
    </source>
</evidence>